<comment type="similarity">
    <text evidence="1">Belongs to the IFT43 family.</text>
</comment>
<dbReference type="GO" id="GO:0030991">
    <property type="term" value="C:intraciliary transport particle A"/>
    <property type="evidence" value="ECO:0007669"/>
    <property type="project" value="InterPro"/>
</dbReference>
<reference evidence="4" key="1">
    <citation type="submission" date="2025-08" db="UniProtKB">
        <authorList>
            <consortium name="Ensembl"/>
        </authorList>
    </citation>
    <scope>IDENTIFICATION</scope>
</reference>
<evidence type="ECO:0000256" key="2">
    <source>
        <dbReference type="ARBA" id="ARBA00022794"/>
    </source>
</evidence>
<protein>
    <submittedName>
        <fullName evidence="4">Uncharacterized protein</fullName>
    </submittedName>
</protein>
<proteinExistence type="inferred from homology"/>
<evidence type="ECO:0000256" key="1">
    <source>
        <dbReference type="ARBA" id="ARBA00007563"/>
    </source>
</evidence>
<dbReference type="Ensembl" id="ENSEBUT00000017730.1">
    <property type="protein sequence ID" value="ENSEBUP00000017154.1"/>
    <property type="gene ID" value="ENSEBUG00000010719.1"/>
</dbReference>
<accession>A0A8C4WXB2</accession>
<dbReference type="Proteomes" id="UP000694388">
    <property type="component" value="Unplaced"/>
</dbReference>
<dbReference type="GO" id="GO:0035721">
    <property type="term" value="P:intraciliary retrograde transport"/>
    <property type="evidence" value="ECO:0007669"/>
    <property type="project" value="TreeGrafter"/>
</dbReference>
<dbReference type="Pfam" id="PF15305">
    <property type="entry name" value="IFT43"/>
    <property type="match status" value="1"/>
</dbReference>
<evidence type="ECO:0000256" key="3">
    <source>
        <dbReference type="SAM" id="MobiDB-lite"/>
    </source>
</evidence>
<name>A0A8C4WXB2_EPTBU</name>
<organism evidence="4 5">
    <name type="scientific">Eptatretus burgeri</name>
    <name type="common">Inshore hagfish</name>
    <dbReference type="NCBI Taxonomy" id="7764"/>
    <lineage>
        <taxon>Eukaryota</taxon>
        <taxon>Metazoa</taxon>
        <taxon>Chordata</taxon>
        <taxon>Craniata</taxon>
        <taxon>Vertebrata</taxon>
        <taxon>Cyclostomata</taxon>
        <taxon>Myxini</taxon>
        <taxon>Myxiniformes</taxon>
        <taxon>Myxinidae</taxon>
        <taxon>Eptatretinae</taxon>
        <taxon>Eptatretus</taxon>
    </lineage>
</organism>
<sequence length="195" mass="21826">MEEDEENGAVSNPTRDQNLSSRPSCRQNVWADDRQQLKLRKKGTSQDLEDDHHLKPLTTSELDDDDIPVIPDLEDIQKEDLAGQTADPPRIINMLPTYEELNTNLGIHAALQTLDGDIDLSVLARALCSQENLLESYLLLDLSSPLMPGGNFFSCFADLPSLLLKDCCDSLPSHRLSFACPYSHHINITIFHCQL</sequence>
<keyword evidence="2" id="KW-0970">Cilium biogenesis/degradation</keyword>
<dbReference type="GeneTree" id="ENSGT01000000222016"/>
<keyword evidence="5" id="KW-1185">Reference proteome</keyword>
<evidence type="ECO:0000313" key="4">
    <source>
        <dbReference type="Ensembl" id="ENSEBUP00000017154.1"/>
    </source>
</evidence>
<dbReference type="InterPro" id="IPR029302">
    <property type="entry name" value="IFT43"/>
</dbReference>
<dbReference type="PANTHER" id="PTHR33724">
    <property type="entry name" value="INTRAFLAGELLAR TRANSPORT PROTEIN 43 HOMOLOG"/>
    <property type="match status" value="1"/>
</dbReference>
<reference evidence="4" key="2">
    <citation type="submission" date="2025-09" db="UniProtKB">
        <authorList>
            <consortium name="Ensembl"/>
        </authorList>
    </citation>
    <scope>IDENTIFICATION</scope>
</reference>
<feature type="region of interest" description="Disordered" evidence="3">
    <location>
        <begin position="1"/>
        <end position="67"/>
    </location>
</feature>
<dbReference type="PANTHER" id="PTHR33724:SF1">
    <property type="entry name" value="INTRAFLAGELLAR TRANSPORT PROTEIN 43 HOMOLOG"/>
    <property type="match status" value="1"/>
</dbReference>
<dbReference type="GO" id="GO:0005929">
    <property type="term" value="C:cilium"/>
    <property type="evidence" value="ECO:0007669"/>
    <property type="project" value="TreeGrafter"/>
</dbReference>
<evidence type="ECO:0000313" key="5">
    <source>
        <dbReference type="Proteomes" id="UP000694388"/>
    </source>
</evidence>
<feature type="compositionally biased region" description="Polar residues" evidence="3">
    <location>
        <begin position="9"/>
        <end position="27"/>
    </location>
</feature>
<dbReference type="AlphaFoldDB" id="A0A8C4WXB2"/>